<dbReference type="InterPro" id="IPR002110">
    <property type="entry name" value="Ankyrin_rpt"/>
</dbReference>
<dbReference type="Pfam" id="PF12796">
    <property type="entry name" value="Ank_2"/>
    <property type="match status" value="1"/>
</dbReference>
<dbReference type="PRINTS" id="PR01415">
    <property type="entry name" value="ANKYRIN"/>
</dbReference>
<dbReference type="InterPro" id="IPR039323">
    <property type="entry name" value="ANKRD_45/46/60"/>
</dbReference>
<name>A0A5J5EUU3_9PEZI</name>
<feature type="repeat" description="ANK" evidence="1">
    <location>
        <begin position="117"/>
        <end position="149"/>
    </location>
</feature>
<evidence type="ECO:0000313" key="4">
    <source>
        <dbReference type="Proteomes" id="UP000326924"/>
    </source>
</evidence>
<organism evidence="3 4">
    <name type="scientific">Sphaerosporella brunnea</name>
    <dbReference type="NCBI Taxonomy" id="1250544"/>
    <lineage>
        <taxon>Eukaryota</taxon>
        <taxon>Fungi</taxon>
        <taxon>Dikarya</taxon>
        <taxon>Ascomycota</taxon>
        <taxon>Pezizomycotina</taxon>
        <taxon>Pezizomycetes</taxon>
        <taxon>Pezizales</taxon>
        <taxon>Pyronemataceae</taxon>
        <taxon>Sphaerosporella</taxon>
    </lineage>
</organism>
<dbReference type="InterPro" id="IPR036770">
    <property type="entry name" value="Ankyrin_rpt-contain_sf"/>
</dbReference>
<comment type="caution">
    <text evidence="3">The sequence shown here is derived from an EMBL/GenBank/DDBJ whole genome shotgun (WGS) entry which is preliminary data.</text>
</comment>
<keyword evidence="1" id="KW-0040">ANK repeat</keyword>
<dbReference type="EMBL" id="VXIS01000104">
    <property type="protein sequence ID" value="KAA8904806.1"/>
    <property type="molecule type" value="Genomic_DNA"/>
</dbReference>
<dbReference type="PANTHER" id="PTHR22677">
    <property type="entry name" value="ANKYRIN REPEAT DOMAIN-CONTAINING PROTEIN 60"/>
    <property type="match status" value="1"/>
</dbReference>
<gene>
    <name evidence="3" type="ORF">FN846DRAFT_919617</name>
</gene>
<feature type="region of interest" description="Disordered" evidence="2">
    <location>
        <begin position="1"/>
        <end position="35"/>
    </location>
</feature>
<dbReference type="SUPFAM" id="SSF48403">
    <property type="entry name" value="Ankyrin repeat"/>
    <property type="match status" value="1"/>
</dbReference>
<dbReference type="OrthoDB" id="366390at2759"/>
<dbReference type="SMART" id="SM00248">
    <property type="entry name" value="ANK"/>
    <property type="match status" value="2"/>
</dbReference>
<evidence type="ECO:0000256" key="1">
    <source>
        <dbReference type="PROSITE-ProRule" id="PRU00023"/>
    </source>
</evidence>
<feature type="repeat" description="ANK" evidence="1">
    <location>
        <begin position="150"/>
        <end position="185"/>
    </location>
</feature>
<dbReference type="PROSITE" id="PS50088">
    <property type="entry name" value="ANK_REPEAT"/>
    <property type="match status" value="2"/>
</dbReference>
<dbReference type="Gene3D" id="1.25.40.20">
    <property type="entry name" value="Ankyrin repeat-containing domain"/>
    <property type="match status" value="1"/>
</dbReference>
<dbReference type="AlphaFoldDB" id="A0A5J5EUU3"/>
<accession>A0A5J5EUU3</accession>
<reference evidence="3 4" key="1">
    <citation type="submission" date="2019-09" db="EMBL/GenBank/DDBJ databases">
        <title>Draft genome of the ectomycorrhizal ascomycete Sphaerosporella brunnea.</title>
        <authorList>
            <consortium name="DOE Joint Genome Institute"/>
            <person name="Benucci G.M."/>
            <person name="Marozzi G."/>
            <person name="Antonielli L."/>
            <person name="Sanchez S."/>
            <person name="Marco P."/>
            <person name="Wang X."/>
            <person name="Falini L.B."/>
            <person name="Barry K."/>
            <person name="Haridas S."/>
            <person name="Lipzen A."/>
            <person name="Labutti K."/>
            <person name="Grigoriev I.V."/>
            <person name="Murat C."/>
            <person name="Martin F."/>
            <person name="Albertini E."/>
            <person name="Donnini D."/>
            <person name="Bonito G."/>
        </authorList>
    </citation>
    <scope>NUCLEOTIDE SEQUENCE [LARGE SCALE GENOMIC DNA]</scope>
    <source>
        <strain evidence="3 4">Sb_GMNB300</strain>
    </source>
</reference>
<sequence>MPRARRRAASSSTSSTSSTSSVSTTITSPDASPPKASLLTLPPELIFSITTPLPRASIHALTLTHPRLHFLLNHQLFSPCFVPPGLLVSICASPRRLWRPILLLLPQPQQVHEVDAAGWTPLHWAARRGDAELVRLLLESGADVDAVTDAGRGALHHAAMATARGAAECVDLLLQAGAGVAERDDAGVGVLEMAVRTGCAVRVRRLLMAGARAEGAWGVAVREGKWEVLEVLREWGWGLG</sequence>
<dbReference type="Proteomes" id="UP000326924">
    <property type="component" value="Unassembled WGS sequence"/>
</dbReference>
<dbReference type="PANTHER" id="PTHR22677:SF4">
    <property type="entry name" value="USHER SYNDROME TYPE-1G PROTEIN-LIKE PROTEIN"/>
    <property type="match status" value="1"/>
</dbReference>
<protein>
    <submittedName>
        <fullName evidence="3">Ankyrin repeat-containing domain protein</fullName>
    </submittedName>
</protein>
<keyword evidence="4" id="KW-1185">Reference proteome</keyword>
<evidence type="ECO:0000256" key="2">
    <source>
        <dbReference type="SAM" id="MobiDB-lite"/>
    </source>
</evidence>
<proteinExistence type="predicted"/>
<dbReference type="InParanoid" id="A0A5J5EUU3"/>
<feature type="compositionally biased region" description="Low complexity" evidence="2">
    <location>
        <begin position="10"/>
        <end position="28"/>
    </location>
</feature>
<dbReference type="PROSITE" id="PS50297">
    <property type="entry name" value="ANK_REP_REGION"/>
    <property type="match status" value="1"/>
</dbReference>
<evidence type="ECO:0000313" key="3">
    <source>
        <dbReference type="EMBL" id="KAA8904806.1"/>
    </source>
</evidence>